<feature type="non-terminal residue" evidence="1">
    <location>
        <position position="1"/>
    </location>
</feature>
<accession>A0A8J4X5Q0</accession>
<dbReference type="EMBL" id="QNUK01000051">
    <property type="protein sequence ID" value="KAF5904847.1"/>
    <property type="molecule type" value="Genomic_DNA"/>
</dbReference>
<sequence length="59" mass="6592">ASTKNPVAPRSDVERERKATVCTDAKTKRFSVLAEKKLKQQTDLSSINRMSFHELSKAG</sequence>
<proteinExistence type="predicted"/>
<reference evidence="1" key="1">
    <citation type="submission" date="2020-07" db="EMBL/GenBank/DDBJ databases">
        <title>Clarias magur genome sequencing, assembly and annotation.</title>
        <authorList>
            <person name="Kushwaha B."/>
            <person name="Kumar R."/>
            <person name="Das P."/>
            <person name="Joshi C.G."/>
            <person name="Kumar D."/>
            <person name="Nagpure N.S."/>
            <person name="Pandey M."/>
            <person name="Agarwal S."/>
            <person name="Srivastava S."/>
            <person name="Singh M."/>
            <person name="Sahoo L."/>
            <person name="Jayasankar P."/>
            <person name="Meher P.K."/>
            <person name="Koringa P.G."/>
            <person name="Iquebal M.A."/>
            <person name="Das S.P."/>
            <person name="Bit A."/>
            <person name="Patnaik S."/>
            <person name="Patel N."/>
            <person name="Shah T.M."/>
            <person name="Hinsu A."/>
            <person name="Jena J.K."/>
        </authorList>
    </citation>
    <scope>NUCLEOTIDE SEQUENCE</scope>
    <source>
        <strain evidence="1">CIFAMagur01</strain>
        <tissue evidence="1">Testis</tissue>
    </source>
</reference>
<protein>
    <submittedName>
        <fullName evidence="1">Uncharacterized protein</fullName>
    </submittedName>
</protein>
<comment type="caution">
    <text evidence="1">The sequence shown here is derived from an EMBL/GenBank/DDBJ whole genome shotgun (WGS) entry which is preliminary data.</text>
</comment>
<gene>
    <name evidence="1" type="ORF">DAT39_005397</name>
</gene>
<keyword evidence="2" id="KW-1185">Reference proteome</keyword>
<evidence type="ECO:0000313" key="2">
    <source>
        <dbReference type="Proteomes" id="UP000727407"/>
    </source>
</evidence>
<name>A0A8J4X5Q0_CLAMG</name>
<organism evidence="1 2">
    <name type="scientific">Clarias magur</name>
    <name type="common">Asian catfish</name>
    <name type="synonym">Macropteronotus magur</name>
    <dbReference type="NCBI Taxonomy" id="1594786"/>
    <lineage>
        <taxon>Eukaryota</taxon>
        <taxon>Metazoa</taxon>
        <taxon>Chordata</taxon>
        <taxon>Craniata</taxon>
        <taxon>Vertebrata</taxon>
        <taxon>Euteleostomi</taxon>
        <taxon>Actinopterygii</taxon>
        <taxon>Neopterygii</taxon>
        <taxon>Teleostei</taxon>
        <taxon>Ostariophysi</taxon>
        <taxon>Siluriformes</taxon>
        <taxon>Clariidae</taxon>
        <taxon>Clarias</taxon>
    </lineage>
</organism>
<evidence type="ECO:0000313" key="1">
    <source>
        <dbReference type="EMBL" id="KAF5904847.1"/>
    </source>
</evidence>
<feature type="non-terminal residue" evidence="1">
    <location>
        <position position="59"/>
    </location>
</feature>
<dbReference type="Proteomes" id="UP000727407">
    <property type="component" value="Unassembled WGS sequence"/>
</dbReference>
<dbReference type="AlphaFoldDB" id="A0A8J4X5Q0"/>